<dbReference type="Proteomes" id="UP000318571">
    <property type="component" value="Chromosome 1"/>
</dbReference>
<dbReference type="GO" id="GO:0005868">
    <property type="term" value="C:cytoplasmic dynein complex"/>
    <property type="evidence" value="ECO:0007669"/>
    <property type="project" value="UniProtKB-UniRule"/>
</dbReference>
<gene>
    <name evidence="12" type="ORF">TCAL_01371</name>
</gene>
<evidence type="ECO:0000256" key="3">
    <source>
        <dbReference type="ARBA" id="ARBA00022448"/>
    </source>
</evidence>
<dbReference type="GO" id="GO:0007018">
    <property type="term" value="P:microtubule-based movement"/>
    <property type="evidence" value="ECO:0007669"/>
    <property type="project" value="UniProtKB-UniRule"/>
</dbReference>
<evidence type="ECO:0000256" key="6">
    <source>
        <dbReference type="ARBA" id="ARBA00023017"/>
    </source>
</evidence>
<evidence type="ECO:0000313" key="12">
    <source>
        <dbReference type="EMBL" id="TRY69169.1"/>
    </source>
</evidence>
<protein>
    <recommendedName>
        <fullName evidence="10">Dynein light chain roadblock</fullName>
    </recommendedName>
</protein>
<dbReference type="AlphaFoldDB" id="A0A553NUQ5"/>
<evidence type="ECO:0000256" key="8">
    <source>
        <dbReference type="ARBA" id="ARBA00023212"/>
    </source>
</evidence>
<evidence type="ECO:0000256" key="5">
    <source>
        <dbReference type="ARBA" id="ARBA00022701"/>
    </source>
</evidence>
<keyword evidence="5 10" id="KW-0493">Microtubule</keyword>
<dbReference type="GO" id="GO:0005737">
    <property type="term" value="C:cytoplasm"/>
    <property type="evidence" value="ECO:0007669"/>
    <property type="project" value="UniProtKB-UniRule"/>
</dbReference>
<dbReference type="SUPFAM" id="SSF103196">
    <property type="entry name" value="Roadblock/LC7 domain"/>
    <property type="match status" value="1"/>
</dbReference>
<evidence type="ECO:0000313" key="13">
    <source>
        <dbReference type="Proteomes" id="UP000318571"/>
    </source>
</evidence>
<dbReference type="EMBL" id="VCGU01000010">
    <property type="protein sequence ID" value="TRY69169.1"/>
    <property type="molecule type" value="Genomic_DNA"/>
</dbReference>
<dbReference type="PANTHER" id="PTHR10779">
    <property type="entry name" value="DYNEIN LIGHT CHAIN ROADBLOCK"/>
    <property type="match status" value="1"/>
</dbReference>
<dbReference type="InterPro" id="IPR004942">
    <property type="entry name" value="Roadblock/LAMTOR2_dom"/>
</dbReference>
<keyword evidence="3 10" id="KW-0813">Transport</keyword>
<evidence type="ECO:0000256" key="1">
    <source>
        <dbReference type="ARBA" id="ARBA00004245"/>
    </source>
</evidence>
<dbReference type="SMART" id="SM00960">
    <property type="entry name" value="Robl_LC7"/>
    <property type="match status" value="1"/>
</dbReference>
<organism evidence="12 13">
    <name type="scientific">Tigriopus californicus</name>
    <name type="common">Marine copepod</name>
    <dbReference type="NCBI Taxonomy" id="6832"/>
    <lineage>
        <taxon>Eukaryota</taxon>
        <taxon>Metazoa</taxon>
        <taxon>Ecdysozoa</taxon>
        <taxon>Arthropoda</taxon>
        <taxon>Crustacea</taxon>
        <taxon>Multicrustacea</taxon>
        <taxon>Hexanauplia</taxon>
        <taxon>Copepoda</taxon>
        <taxon>Harpacticoida</taxon>
        <taxon>Harpacticidae</taxon>
        <taxon>Tigriopus</taxon>
    </lineage>
</organism>
<evidence type="ECO:0000256" key="7">
    <source>
        <dbReference type="ARBA" id="ARBA00023175"/>
    </source>
</evidence>
<dbReference type="Gene3D" id="3.30.450.30">
    <property type="entry name" value="Dynein light chain 2a, cytoplasmic"/>
    <property type="match status" value="1"/>
</dbReference>
<evidence type="ECO:0000256" key="2">
    <source>
        <dbReference type="ARBA" id="ARBA00007191"/>
    </source>
</evidence>
<reference evidence="12 13" key="1">
    <citation type="journal article" date="2018" name="Nat. Ecol. Evol.">
        <title>Genomic signatures of mitonuclear coevolution across populations of Tigriopus californicus.</title>
        <authorList>
            <person name="Barreto F.S."/>
            <person name="Watson E.T."/>
            <person name="Lima T.G."/>
            <person name="Willett C.S."/>
            <person name="Edmands S."/>
            <person name="Li W."/>
            <person name="Burton R.S."/>
        </authorList>
    </citation>
    <scope>NUCLEOTIDE SEQUENCE [LARGE SCALE GENOMIC DNA]</scope>
    <source>
        <strain evidence="12 13">San Diego</strain>
    </source>
</reference>
<dbReference type="STRING" id="6832.A0A553NUQ5"/>
<accession>A0A553NUQ5</accession>
<keyword evidence="13" id="KW-1185">Reference proteome</keyword>
<evidence type="ECO:0000256" key="10">
    <source>
        <dbReference type="PIRNR" id="PIRNR009998"/>
    </source>
</evidence>
<proteinExistence type="inferred from homology"/>
<keyword evidence="7 10" id="KW-0505">Motor protein</keyword>
<keyword evidence="4 10" id="KW-0963">Cytoplasm</keyword>
<dbReference type="GO" id="GO:0005874">
    <property type="term" value="C:microtubule"/>
    <property type="evidence" value="ECO:0007669"/>
    <property type="project" value="UniProtKB-UniRule"/>
</dbReference>
<dbReference type="InterPro" id="IPR016561">
    <property type="entry name" value="DYNLRB1/2"/>
</dbReference>
<evidence type="ECO:0000259" key="11">
    <source>
        <dbReference type="SMART" id="SM00960"/>
    </source>
</evidence>
<evidence type="ECO:0000256" key="9">
    <source>
        <dbReference type="ARBA" id="ARBA00025362"/>
    </source>
</evidence>
<dbReference type="FunFam" id="3.30.450.30:FF:000011">
    <property type="entry name" value="Dynein light chain roadblock"/>
    <property type="match status" value="1"/>
</dbReference>
<name>A0A553NUQ5_TIGCA</name>
<dbReference type="Pfam" id="PF03259">
    <property type="entry name" value="Robl_LC7"/>
    <property type="match status" value="1"/>
</dbReference>
<comment type="function">
    <text evidence="9">Acts as one of several non-catalytic accessory components of the cytoplasmic dynein 1 complex that are thought to be involved in linking dynein to cargos and to adapter proteins that regulate dynein function. Cytoplasmic dynein 1 acts as a motor for the intracellular retrograde motility of vesicles and organelles along microtubules.</text>
</comment>
<sequence>MSAISNEMDEKFQELASTKTVRGVLILNNDGAPIKTSLEPKATESYANMLHEIVSLARKLFLENDPNNDLTFVRFRLKKHEIMVAPDKQYYLVVIHHPQE</sequence>
<keyword evidence="8 10" id="KW-0206">Cytoskeleton</keyword>
<dbReference type="GO" id="GO:0045505">
    <property type="term" value="F:dynein intermediate chain binding"/>
    <property type="evidence" value="ECO:0007669"/>
    <property type="project" value="UniProtKB-UniRule"/>
</dbReference>
<comment type="subcellular location">
    <subcellularLocation>
        <location evidence="1 10">Cytoplasm</location>
        <location evidence="1 10">Cytoskeleton</location>
    </subcellularLocation>
</comment>
<evidence type="ECO:0000256" key="4">
    <source>
        <dbReference type="ARBA" id="ARBA00022490"/>
    </source>
</evidence>
<dbReference type="PIRSF" id="PIRSF009998">
    <property type="entry name" value="DLC7"/>
    <property type="match status" value="1"/>
</dbReference>
<keyword evidence="6 10" id="KW-0243">Dynein</keyword>
<feature type="domain" description="Roadblock/LAMTOR2" evidence="11">
    <location>
        <begin position="8"/>
        <end position="96"/>
    </location>
</feature>
<comment type="similarity">
    <text evidence="2 10">Belongs to the GAMAD family.</text>
</comment>
<dbReference type="OMA" id="KTRHHEV"/>
<comment type="caution">
    <text evidence="12">The sequence shown here is derived from an EMBL/GenBank/DDBJ whole genome shotgun (WGS) entry which is preliminary data.</text>
</comment>